<organism evidence="2 3">
    <name type="scientific">Austropuccinia psidii MF-1</name>
    <dbReference type="NCBI Taxonomy" id="1389203"/>
    <lineage>
        <taxon>Eukaryota</taxon>
        <taxon>Fungi</taxon>
        <taxon>Dikarya</taxon>
        <taxon>Basidiomycota</taxon>
        <taxon>Pucciniomycotina</taxon>
        <taxon>Pucciniomycetes</taxon>
        <taxon>Pucciniales</taxon>
        <taxon>Sphaerophragmiaceae</taxon>
        <taxon>Austropuccinia</taxon>
    </lineage>
</organism>
<feature type="compositionally biased region" description="Low complexity" evidence="1">
    <location>
        <begin position="79"/>
        <end position="92"/>
    </location>
</feature>
<sequence length="125" mass="14641">MEEGVHVSLYIAYSRSLVSRIDDWGEKAYINHFRKELASHSSTVYSLQDFIDVTLELNTRYHERKKEKNHSQEKNTEASKSSSLNSQNSSSSWHNMKKKSNFKKRDKSHYSLLNKDHKSMGSEKE</sequence>
<dbReference type="Proteomes" id="UP000765509">
    <property type="component" value="Unassembled WGS sequence"/>
</dbReference>
<feature type="compositionally biased region" description="Basic residues" evidence="1">
    <location>
        <begin position="95"/>
        <end position="107"/>
    </location>
</feature>
<protein>
    <submittedName>
        <fullName evidence="2">Uncharacterized protein</fullName>
    </submittedName>
</protein>
<feature type="compositionally biased region" description="Basic and acidic residues" evidence="1">
    <location>
        <begin position="62"/>
        <end position="77"/>
    </location>
</feature>
<comment type="caution">
    <text evidence="2">The sequence shown here is derived from an EMBL/GenBank/DDBJ whole genome shotgun (WGS) entry which is preliminary data.</text>
</comment>
<feature type="region of interest" description="Disordered" evidence="1">
    <location>
        <begin position="62"/>
        <end position="125"/>
    </location>
</feature>
<name>A0A9Q3BR61_9BASI</name>
<evidence type="ECO:0000256" key="1">
    <source>
        <dbReference type="SAM" id="MobiDB-lite"/>
    </source>
</evidence>
<feature type="compositionally biased region" description="Basic and acidic residues" evidence="1">
    <location>
        <begin position="114"/>
        <end position="125"/>
    </location>
</feature>
<keyword evidence="3" id="KW-1185">Reference proteome</keyword>
<evidence type="ECO:0000313" key="3">
    <source>
        <dbReference type="Proteomes" id="UP000765509"/>
    </source>
</evidence>
<evidence type="ECO:0000313" key="2">
    <source>
        <dbReference type="EMBL" id="MBW0470774.1"/>
    </source>
</evidence>
<proteinExistence type="predicted"/>
<gene>
    <name evidence="2" type="ORF">O181_010489</name>
</gene>
<dbReference type="EMBL" id="AVOT02002543">
    <property type="protein sequence ID" value="MBW0470774.1"/>
    <property type="molecule type" value="Genomic_DNA"/>
</dbReference>
<dbReference type="AlphaFoldDB" id="A0A9Q3BR61"/>
<dbReference type="OrthoDB" id="5552562at2759"/>
<reference evidence="2" key="1">
    <citation type="submission" date="2021-03" db="EMBL/GenBank/DDBJ databases">
        <title>Draft genome sequence of rust myrtle Austropuccinia psidii MF-1, a brazilian biotype.</title>
        <authorList>
            <person name="Quecine M.C."/>
            <person name="Pachon D.M.R."/>
            <person name="Bonatelli M.L."/>
            <person name="Correr F.H."/>
            <person name="Franceschini L.M."/>
            <person name="Leite T.F."/>
            <person name="Margarido G.R.A."/>
            <person name="Almeida C.A."/>
            <person name="Ferrarezi J.A."/>
            <person name="Labate C.A."/>
        </authorList>
    </citation>
    <scope>NUCLEOTIDE SEQUENCE</scope>
    <source>
        <strain evidence="2">MF-1</strain>
    </source>
</reference>
<accession>A0A9Q3BR61</accession>